<dbReference type="PANTHER" id="PTHR47504">
    <property type="entry name" value="RIGHT ORIGIN-BINDING PROTEIN"/>
    <property type="match status" value="1"/>
</dbReference>
<proteinExistence type="predicted"/>
<evidence type="ECO:0000256" key="1">
    <source>
        <dbReference type="ARBA" id="ARBA00023015"/>
    </source>
</evidence>
<evidence type="ECO:0000259" key="4">
    <source>
        <dbReference type="PROSITE" id="PS01124"/>
    </source>
</evidence>
<feature type="domain" description="HTH araC/xylS-type" evidence="4">
    <location>
        <begin position="85"/>
        <end position="155"/>
    </location>
</feature>
<dbReference type="AlphaFoldDB" id="A0A1R3TCM8"/>
<dbReference type="InterPro" id="IPR050959">
    <property type="entry name" value="MarA-like"/>
</dbReference>
<dbReference type="SMART" id="SM00342">
    <property type="entry name" value="HTH_ARAC"/>
    <property type="match status" value="1"/>
</dbReference>
<protein>
    <submittedName>
        <fullName evidence="5">AraC-type DNA-binding domain and AraC-containing proteins</fullName>
    </submittedName>
</protein>
<sequence>MDTTTTINKEDVRKYLLTDVASCTFTFSDGLKSRVNPSPESEIVLVKFIPRASRSKRFEDSVLSNYSNARNMNELAKLCKYDCLRTFTRHFKKCFGQTPYQWMLDRKMEEIQSLVLNSDISITEISRMYDFKSVSHLVNAYSKRFGISPHRSRLSNAI</sequence>
<evidence type="ECO:0000313" key="5">
    <source>
        <dbReference type="EMBL" id="SCD21745.1"/>
    </source>
</evidence>
<organism evidence="5 6">
    <name type="scientific">Proteiniphilum saccharofermentans</name>
    <dbReference type="NCBI Taxonomy" id="1642647"/>
    <lineage>
        <taxon>Bacteria</taxon>
        <taxon>Pseudomonadati</taxon>
        <taxon>Bacteroidota</taxon>
        <taxon>Bacteroidia</taxon>
        <taxon>Bacteroidales</taxon>
        <taxon>Dysgonomonadaceae</taxon>
        <taxon>Proteiniphilum</taxon>
    </lineage>
</organism>
<name>A0A1R3TCM8_9BACT</name>
<dbReference type="SUPFAM" id="SSF46689">
    <property type="entry name" value="Homeodomain-like"/>
    <property type="match status" value="2"/>
</dbReference>
<dbReference type="KEGG" id="psac:PSM36_2956"/>
<dbReference type="Pfam" id="PF12833">
    <property type="entry name" value="HTH_18"/>
    <property type="match status" value="1"/>
</dbReference>
<dbReference type="EMBL" id="LT605205">
    <property type="protein sequence ID" value="SCD21745.1"/>
    <property type="molecule type" value="Genomic_DNA"/>
</dbReference>
<dbReference type="InterPro" id="IPR009057">
    <property type="entry name" value="Homeodomain-like_sf"/>
</dbReference>
<dbReference type="GO" id="GO:0043565">
    <property type="term" value="F:sequence-specific DNA binding"/>
    <property type="evidence" value="ECO:0007669"/>
    <property type="project" value="InterPro"/>
</dbReference>
<gene>
    <name evidence="5" type="ORF">PSM36_2956</name>
</gene>
<reference evidence="5 6" key="1">
    <citation type="submission" date="2016-08" db="EMBL/GenBank/DDBJ databases">
        <authorList>
            <person name="Seilhamer J.J."/>
        </authorList>
    </citation>
    <scope>NUCLEOTIDE SEQUENCE [LARGE SCALE GENOMIC DNA]</scope>
    <source>
        <strain evidence="5">M3/6</strain>
    </source>
</reference>
<accession>A0A1R3TCM8</accession>
<evidence type="ECO:0000256" key="3">
    <source>
        <dbReference type="ARBA" id="ARBA00023163"/>
    </source>
</evidence>
<keyword evidence="2 5" id="KW-0238">DNA-binding</keyword>
<dbReference type="PANTHER" id="PTHR47504:SF5">
    <property type="entry name" value="RIGHT ORIGIN-BINDING PROTEIN"/>
    <property type="match status" value="1"/>
</dbReference>
<keyword evidence="1" id="KW-0805">Transcription regulation</keyword>
<dbReference type="Proteomes" id="UP000187464">
    <property type="component" value="Chromosome I"/>
</dbReference>
<dbReference type="GO" id="GO:0003700">
    <property type="term" value="F:DNA-binding transcription factor activity"/>
    <property type="evidence" value="ECO:0007669"/>
    <property type="project" value="InterPro"/>
</dbReference>
<evidence type="ECO:0000313" key="6">
    <source>
        <dbReference type="Proteomes" id="UP000187464"/>
    </source>
</evidence>
<evidence type="ECO:0000256" key="2">
    <source>
        <dbReference type="ARBA" id="ARBA00023125"/>
    </source>
</evidence>
<dbReference type="Gene3D" id="1.10.10.60">
    <property type="entry name" value="Homeodomain-like"/>
    <property type="match status" value="2"/>
</dbReference>
<dbReference type="RefSeq" id="WP_076931533.1">
    <property type="nucleotide sequence ID" value="NZ_LT605205.1"/>
</dbReference>
<keyword evidence="3" id="KW-0804">Transcription</keyword>
<dbReference type="PROSITE" id="PS01124">
    <property type="entry name" value="HTH_ARAC_FAMILY_2"/>
    <property type="match status" value="1"/>
</dbReference>
<dbReference type="STRING" id="1642647.PSM36_2956"/>
<dbReference type="InterPro" id="IPR018060">
    <property type="entry name" value="HTH_AraC"/>
</dbReference>
<keyword evidence="6" id="KW-1185">Reference proteome</keyword>